<accession>A0A4C1X8W4</accession>
<proteinExistence type="predicted"/>
<organism evidence="2 3">
    <name type="scientific">Eumeta variegata</name>
    <name type="common">Bagworm moth</name>
    <name type="synonym">Eumeta japonica</name>
    <dbReference type="NCBI Taxonomy" id="151549"/>
    <lineage>
        <taxon>Eukaryota</taxon>
        <taxon>Metazoa</taxon>
        <taxon>Ecdysozoa</taxon>
        <taxon>Arthropoda</taxon>
        <taxon>Hexapoda</taxon>
        <taxon>Insecta</taxon>
        <taxon>Pterygota</taxon>
        <taxon>Neoptera</taxon>
        <taxon>Endopterygota</taxon>
        <taxon>Lepidoptera</taxon>
        <taxon>Glossata</taxon>
        <taxon>Ditrysia</taxon>
        <taxon>Tineoidea</taxon>
        <taxon>Psychidae</taxon>
        <taxon>Oiketicinae</taxon>
        <taxon>Eumeta</taxon>
    </lineage>
</organism>
<gene>
    <name evidence="2" type="ORF">EVAR_25872_1</name>
</gene>
<feature type="compositionally biased region" description="Basic and acidic residues" evidence="1">
    <location>
        <begin position="169"/>
        <end position="178"/>
    </location>
</feature>
<evidence type="ECO:0000256" key="1">
    <source>
        <dbReference type="SAM" id="MobiDB-lite"/>
    </source>
</evidence>
<keyword evidence="3" id="KW-1185">Reference proteome</keyword>
<evidence type="ECO:0000313" key="3">
    <source>
        <dbReference type="Proteomes" id="UP000299102"/>
    </source>
</evidence>
<protein>
    <submittedName>
        <fullName evidence="2">Uncharacterized protein</fullName>
    </submittedName>
</protein>
<dbReference type="Proteomes" id="UP000299102">
    <property type="component" value="Unassembled WGS sequence"/>
</dbReference>
<dbReference type="AlphaFoldDB" id="A0A4C1X8W4"/>
<evidence type="ECO:0000313" key="2">
    <source>
        <dbReference type="EMBL" id="GBP58799.1"/>
    </source>
</evidence>
<sequence length="189" mass="21513">MSVGMYAYVCVRVCVCMRVCVSLRVAEHPAGALRVSLTERRSARTGKGGEEHPAEMTRKLHWSKKPLHQKRHRVQPRVQNLGSNLYVKEVKESAIGKLQSISELALRRGEFHLSLGRVFKFQLKLNRMAVGIFSTRDILEHFEVSEKLDVIQKAVENRSAPQPINYTKEAAKPKKRETATAWKLDSAYT</sequence>
<feature type="region of interest" description="Disordered" evidence="1">
    <location>
        <begin position="168"/>
        <end position="189"/>
    </location>
</feature>
<name>A0A4C1X8W4_EUMVA</name>
<comment type="caution">
    <text evidence="2">The sequence shown here is derived from an EMBL/GenBank/DDBJ whole genome shotgun (WGS) entry which is preliminary data.</text>
</comment>
<dbReference type="EMBL" id="BGZK01000744">
    <property type="protein sequence ID" value="GBP58799.1"/>
    <property type="molecule type" value="Genomic_DNA"/>
</dbReference>
<reference evidence="2 3" key="1">
    <citation type="journal article" date="2019" name="Commun. Biol.">
        <title>The bagworm genome reveals a unique fibroin gene that provides high tensile strength.</title>
        <authorList>
            <person name="Kono N."/>
            <person name="Nakamura H."/>
            <person name="Ohtoshi R."/>
            <person name="Tomita M."/>
            <person name="Numata K."/>
            <person name="Arakawa K."/>
        </authorList>
    </citation>
    <scope>NUCLEOTIDE SEQUENCE [LARGE SCALE GENOMIC DNA]</scope>
</reference>